<protein>
    <recommendedName>
        <fullName evidence="3">TonB family protein</fullName>
    </recommendedName>
</protein>
<dbReference type="EMBL" id="CP019352">
    <property type="protein sequence ID" value="APY01405.1"/>
    <property type="molecule type" value="Genomic_DNA"/>
</dbReference>
<organism evidence="1 2">
    <name type="scientific">Lacinutrix venerupis</name>
    <dbReference type="NCBI Taxonomy" id="1486034"/>
    <lineage>
        <taxon>Bacteria</taxon>
        <taxon>Pseudomonadati</taxon>
        <taxon>Bacteroidota</taxon>
        <taxon>Flavobacteriia</taxon>
        <taxon>Flavobacteriales</taxon>
        <taxon>Flavobacteriaceae</taxon>
        <taxon>Lacinutrix</taxon>
    </lineage>
</organism>
<dbReference type="KEGG" id="lvn:BWR22_14200"/>
<accession>A0AAC9PXY3</accession>
<dbReference type="AlphaFoldDB" id="A0AAC9PXY3"/>
<reference evidence="1 2" key="1">
    <citation type="submission" date="2017-01" db="EMBL/GenBank/DDBJ databases">
        <title>Complete genome of Lacinutrix venerupis DOK2-8 isolated from seawater in Dokdo.</title>
        <authorList>
            <person name="Chi W.-J."/>
            <person name="Kim J.H."/>
        </authorList>
    </citation>
    <scope>NUCLEOTIDE SEQUENCE [LARGE SCALE GENOMIC DNA]</scope>
    <source>
        <strain evidence="1 2">DOK2-8</strain>
    </source>
</reference>
<gene>
    <name evidence="1" type="ORF">BWR22_14200</name>
</gene>
<sequence>MEHKTVAETLIDITPPDLFEEKNEDNIEQKNKSTKTNKAYNETKRYKHFAQAFKPIAPPKDYNNSKLRNFSKQEIETNEVSNSDVGSSFNNKELTSFDNVNSILNKRLKATQQSNSKELANKNSSVFYSLLGRTDTFLPIPVYLCEANGKIVVNITVNALGKVIKSSINASSTSNNACLQKHALEYAADARFSTSNKSAQIGTITFVFQGK</sequence>
<keyword evidence="2" id="KW-1185">Reference proteome</keyword>
<evidence type="ECO:0000313" key="2">
    <source>
        <dbReference type="Proteomes" id="UP000187506"/>
    </source>
</evidence>
<evidence type="ECO:0008006" key="3">
    <source>
        <dbReference type="Google" id="ProtNLM"/>
    </source>
</evidence>
<evidence type="ECO:0000313" key="1">
    <source>
        <dbReference type="EMBL" id="APY01405.1"/>
    </source>
</evidence>
<proteinExistence type="predicted"/>
<dbReference type="Proteomes" id="UP000187506">
    <property type="component" value="Chromosome"/>
</dbReference>
<name>A0AAC9PXY3_9FLAO</name>